<keyword evidence="9" id="KW-0511">Multifunctional enzyme</keyword>
<protein>
    <recommendedName>
        <fullName evidence="2 10">Imidazoleglycerol-phosphate dehydratase</fullName>
        <shortName evidence="10">IGPD</shortName>
        <ecNumber evidence="10">4.2.1.19</ecNumber>
    </recommendedName>
</protein>
<dbReference type="Gene3D" id="3.40.50.1000">
    <property type="entry name" value="HAD superfamily/HAD-like"/>
    <property type="match status" value="1"/>
</dbReference>
<comment type="subcellular location">
    <subcellularLocation>
        <location evidence="10">Cytoplasm</location>
    </subcellularLocation>
</comment>
<dbReference type="Gene3D" id="3.30.230.40">
    <property type="entry name" value="Imidazole glycerol phosphate dehydratase, domain 1"/>
    <property type="match status" value="2"/>
</dbReference>
<evidence type="ECO:0000256" key="2">
    <source>
        <dbReference type="ARBA" id="ARBA00016664"/>
    </source>
</evidence>
<gene>
    <name evidence="10 11" type="primary">hisB</name>
    <name evidence="11" type="ORF">FYJ80_03025</name>
</gene>
<keyword evidence="3 10" id="KW-0963">Cytoplasm</keyword>
<dbReference type="EC" id="4.2.1.19" evidence="10"/>
<sequence>MKKRALFLDRDGVLVNSKHNNCFEKLSFMPGVFNSLKKIYDNSDYSLVMVSNQDGVGTPSLPFETFYPVQNHIVNTFQGEGIEFDDILVDYSLPSDECTGRKPGIGMMSDYQNGEWCLEKSFMIGDRLTDMAFAKNLGCKGIWFSAEENVPDEYKDTICLISDSWQEIAAFLTQDKVKSPRIASLDRTTKETSFKLTLNLDGSGKGELKTNIGFFDHMIEQIIKHSHIDLEGTFKGDLEVDEHHSVEDLAITLGSLIRKALGDKRGINRYGSDILIMDDVVATVAIDFSGRSEFIYDVKFLREYIGTFPTEMIEHFFKSFSNSAQCNLYLKVTTGNAHHMAEALFKAFARAIKVAVKRDPSSNSLPSTKGVL</sequence>
<keyword evidence="7 10" id="KW-0368">Histidine biosynthesis</keyword>
<evidence type="ECO:0000313" key="12">
    <source>
        <dbReference type="Proteomes" id="UP000460549"/>
    </source>
</evidence>
<dbReference type="EMBL" id="VUNN01000003">
    <property type="protein sequence ID" value="MSU05751.1"/>
    <property type="molecule type" value="Genomic_DNA"/>
</dbReference>
<dbReference type="InterPro" id="IPR036412">
    <property type="entry name" value="HAD-like_sf"/>
</dbReference>
<dbReference type="GO" id="GO:0046872">
    <property type="term" value="F:metal ion binding"/>
    <property type="evidence" value="ECO:0007669"/>
    <property type="project" value="UniProtKB-KW"/>
</dbReference>
<dbReference type="GO" id="GO:0016791">
    <property type="term" value="F:phosphatase activity"/>
    <property type="evidence" value="ECO:0007669"/>
    <property type="project" value="InterPro"/>
</dbReference>
<dbReference type="FunFam" id="3.30.230.40:FF:000001">
    <property type="entry name" value="Imidazoleglycerol-phosphate dehydratase HisB"/>
    <property type="match status" value="1"/>
</dbReference>
<organism evidence="11 12">
    <name type="scientific">Bullifex porci</name>
    <dbReference type="NCBI Taxonomy" id="2606638"/>
    <lineage>
        <taxon>Bacteria</taxon>
        <taxon>Pseudomonadati</taxon>
        <taxon>Spirochaetota</taxon>
        <taxon>Spirochaetia</taxon>
        <taxon>Spirochaetales</taxon>
        <taxon>Spirochaetaceae</taxon>
        <taxon>Bullifex</taxon>
    </lineage>
</organism>
<dbReference type="UniPathway" id="UPA00031">
    <property type="reaction ID" value="UER00011"/>
</dbReference>
<dbReference type="InterPro" id="IPR038494">
    <property type="entry name" value="IGPD_sf"/>
</dbReference>
<dbReference type="GO" id="GO:0000105">
    <property type="term" value="P:L-histidine biosynthetic process"/>
    <property type="evidence" value="ECO:0007669"/>
    <property type="project" value="UniProtKB-UniRule"/>
</dbReference>
<dbReference type="FunFam" id="3.30.230.40:FF:000003">
    <property type="entry name" value="Imidazoleglycerol-phosphate dehydratase HisB"/>
    <property type="match status" value="1"/>
</dbReference>
<dbReference type="SUPFAM" id="SSF56784">
    <property type="entry name" value="HAD-like"/>
    <property type="match status" value="1"/>
</dbReference>
<dbReference type="CDD" id="cd07914">
    <property type="entry name" value="IGPD"/>
    <property type="match status" value="1"/>
</dbReference>
<evidence type="ECO:0000256" key="4">
    <source>
        <dbReference type="ARBA" id="ARBA00022605"/>
    </source>
</evidence>
<dbReference type="InterPro" id="IPR006549">
    <property type="entry name" value="HAD-SF_hydro_IIIA"/>
</dbReference>
<evidence type="ECO:0000313" key="11">
    <source>
        <dbReference type="EMBL" id="MSU05751.1"/>
    </source>
</evidence>
<dbReference type="InterPro" id="IPR020565">
    <property type="entry name" value="ImidazoleglycerP_deHydtase_CS"/>
</dbReference>
<comment type="pathway">
    <text evidence="1 10">Amino-acid biosynthesis; L-histidine biosynthesis; L-histidine from 5-phospho-alpha-D-ribose 1-diphosphate: step 6/9.</text>
</comment>
<dbReference type="InterPro" id="IPR020568">
    <property type="entry name" value="Ribosomal_Su5_D2-typ_SF"/>
</dbReference>
<dbReference type="GO" id="GO:0004424">
    <property type="term" value="F:imidazoleglycerol-phosphate dehydratase activity"/>
    <property type="evidence" value="ECO:0007669"/>
    <property type="project" value="UniProtKB-UniRule"/>
</dbReference>
<dbReference type="PROSITE" id="PS00954">
    <property type="entry name" value="IGP_DEHYDRATASE_1"/>
    <property type="match status" value="1"/>
</dbReference>
<proteinExistence type="inferred from homology"/>
<evidence type="ECO:0000256" key="1">
    <source>
        <dbReference type="ARBA" id="ARBA00005047"/>
    </source>
</evidence>
<evidence type="ECO:0000256" key="8">
    <source>
        <dbReference type="ARBA" id="ARBA00023239"/>
    </source>
</evidence>
<keyword evidence="5" id="KW-0479">Metal-binding</keyword>
<dbReference type="NCBIfam" id="NF002111">
    <property type="entry name" value="PRK00951.2-1"/>
    <property type="match status" value="1"/>
</dbReference>
<dbReference type="NCBIfam" id="TIGR01656">
    <property type="entry name" value="Histidinol-ppas"/>
    <property type="match status" value="1"/>
</dbReference>
<dbReference type="InterPro" id="IPR006543">
    <property type="entry name" value="Histidinol-phos"/>
</dbReference>
<accession>A0A7X2TPS8</accession>
<keyword evidence="4 10" id="KW-0028">Amino-acid biosynthesis</keyword>
<dbReference type="InterPro" id="IPR023214">
    <property type="entry name" value="HAD_sf"/>
</dbReference>
<dbReference type="AlphaFoldDB" id="A0A7X2TPS8"/>
<dbReference type="Pfam" id="PF13242">
    <property type="entry name" value="Hydrolase_like"/>
    <property type="match status" value="1"/>
</dbReference>
<dbReference type="GO" id="GO:0005737">
    <property type="term" value="C:cytoplasm"/>
    <property type="evidence" value="ECO:0007669"/>
    <property type="project" value="UniProtKB-SubCell"/>
</dbReference>
<dbReference type="NCBIfam" id="TIGR01662">
    <property type="entry name" value="HAD-SF-IIIA"/>
    <property type="match status" value="1"/>
</dbReference>
<evidence type="ECO:0000256" key="5">
    <source>
        <dbReference type="ARBA" id="ARBA00022723"/>
    </source>
</evidence>
<keyword evidence="8 10" id="KW-0456">Lyase</keyword>
<dbReference type="Proteomes" id="UP000460549">
    <property type="component" value="Unassembled WGS sequence"/>
</dbReference>
<evidence type="ECO:0000256" key="10">
    <source>
        <dbReference type="HAMAP-Rule" id="MF_00076"/>
    </source>
</evidence>
<dbReference type="SUPFAM" id="SSF54211">
    <property type="entry name" value="Ribosomal protein S5 domain 2-like"/>
    <property type="match status" value="2"/>
</dbReference>
<keyword evidence="12" id="KW-1185">Reference proteome</keyword>
<dbReference type="InterPro" id="IPR000807">
    <property type="entry name" value="ImidazoleglycerolP_deHydtase"/>
</dbReference>
<dbReference type="Pfam" id="PF00475">
    <property type="entry name" value="IGPD"/>
    <property type="match status" value="1"/>
</dbReference>
<evidence type="ECO:0000256" key="6">
    <source>
        <dbReference type="ARBA" id="ARBA00022801"/>
    </source>
</evidence>
<keyword evidence="6" id="KW-0378">Hydrolase</keyword>
<comment type="caution">
    <text evidence="11">The sequence shown here is derived from an EMBL/GenBank/DDBJ whole genome shotgun (WGS) entry which is preliminary data.</text>
</comment>
<dbReference type="PANTHER" id="PTHR23133:SF2">
    <property type="entry name" value="IMIDAZOLEGLYCEROL-PHOSPHATE DEHYDRATASE"/>
    <property type="match status" value="1"/>
</dbReference>
<evidence type="ECO:0000256" key="7">
    <source>
        <dbReference type="ARBA" id="ARBA00023102"/>
    </source>
</evidence>
<name>A0A7X2TPS8_9SPIO</name>
<dbReference type="HAMAP" id="MF_00076">
    <property type="entry name" value="HisB"/>
    <property type="match status" value="1"/>
</dbReference>
<reference evidence="11 12" key="1">
    <citation type="submission" date="2019-08" db="EMBL/GenBank/DDBJ databases">
        <title>In-depth cultivation of the pig gut microbiome towards novel bacterial diversity and tailored functional studies.</title>
        <authorList>
            <person name="Wylensek D."/>
            <person name="Hitch T.C.A."/>
            <person name="Clavel T."/>
        </authorList>
    </citation>
    <scope>NUCLEOTIDE SEQUENCE [LARGE SCALE GENOMIC DNA]</scope>
    <source>
        <strain evidence="11 12">NM-380-WT-3C1</strain>
    </source>
</reference>
<evidence type="ECO:0000256" key="3">
    <source>
        <dbReference type="ARBA" id="ARBA00022490"/>
    </source>
</evidence>
<comment type="similarity">
    <text evidence="10">Belongs to the imidazoleglycerol-phosphate dehydratase family.</text>
</comment>
<evidence type="ECO:0000256" key="9">
    <source>
        <dbReference type="ARBA" id="ARBA00023268"/>
    </source>
</evidence>
<comment type="catalytic activity">
    <reaction evidence="10">
        <text>D-erythro-1-(imidazol-4-yl)glycerol 3-phosphate = 3-(imidazol-4-yl)-2-oxopropyl phosphate + H2O</text>
        <dbReference type="Rhea" id="RHEA:11040"/>
        <dbReference type="ChEBI" id="CHEBI:15377"/>
        <dbReference type="ChEBI" id="CHEBI:57766"/>
        <dbReference type="ChEBI" id="CHEBI:58278"/>
        <dbReference type="EC" id="4.2.1.19"/>
    </reaction>
</comment>
<dbReference type="NCBIfam" id="NF002114">
    <property type="entry name" value="PRK00951.2-4"/>
    <property type="match status" value="1"/>
</dbReference>
<dbReference type="PANTHER" id="PTHR23133">
    <property type="entry name" value="IMIDAZOLEGLYCEROL-PHOSPHATE DEHYDRATASE HIS7"/>
    <property type="match status" value="1"/>
</dbReference>